<evidence type="ECO:0000256" key="2">
    <source>
        <dbReference type="SAM" id="MobiDB-lite"/>
    </source>
</evidence>
<dbReference type="eggNOG" id="ENOG502QWWW">
    <property type="taxonomic scope" value="Eukaryota"/>
</dbReference>
<feature type="non-terminal residue" evidence="3">
    <location>
        <position position="1"/>
    </location>
</feature>
<dbReference type="EMBL" id="KB456263">
    <property type="protein sequence ID" value="EMF13228.1"/>
    <property type="molecule type" value="Genomic_DNA"/>
</dbReference>
<reference evidence="3 4" key="1">
    <citation type="journal article" date="2012" name="PLoS Pathog.">
        <title>Diverse lifestyles and strategies of plant pathogenesis encoded in the genomes of eighteen Dothideomycetes fungi.</title>
        <authorList>
            <person name="Ohm R.A."/>
            <person name="Feau N."/>
            <person name="Henrissat B."/>
            <person name="Schoch C.L."/>
            <person name="Horwitz B.A."/>
            <person name="Barry K.W."/>
            <person name="Condon B.J."/>
            <person name="Copeland A.C."/>
            <person name="Dhillon B."/>
            <person name="Glaser F."/>
            <person name="Hesse C.N."/>
            <person name="Kosti I."/>
            <person name="LaButti K."/>
            <person name="Lindquist E.A."/>
            <person name="Lucas S."/>
            <person name="Salamov A.A."/>
            <person name="Bradshaw R.E."/>
            <person name="Ciuffetti L."/>
            <person name="Hamelin R.C."/>
            <person name="Kema G.H.J."/>
            <person name="Lawrence C."/>
            <person name="Scott J.A."/>
            <person name="Spatafora J.W."/>
            <person name="Turgeon B.G."/>
            <person name="de Wit P.J.G.M."/>
            <person name="Zhong S."/>
            <person name="Goodwin S.B."/>
            <person name="Grigoriev I.V."/>
        </authorList>
    </citation>
    <scope>NUCLEOTIDE SEQUENCE [LARGE SCALE GENOMIC DNA]</scope>
    <source>
        <strain evidence="3 4">SO2202</strain>
    </source>
</reference>
<dbReference type="OrthoDB" id="3634131at2759"/>
<dbReference type="GeneID" id="27900113"/>
<accession>M3CHF8</accession>
<keyword evidence="4" id="KW-1185">Reference proteome</keyword>
<sequence>LPTVPPPTSRDPLFERRPDDDDDDDGPPRNNYDAQIRAHGILIEEWRSFEKEDVGKWEKRFERFERTVEGLKERELEPEKAVGEVEHEFIGLDNAVENLRALKGELDRVREEVEL</sequence>
<evidence type="ECO:0000256" key="1">
    <source>
        <dbReference type="SAM" id="Coils"/>
    </source>
</evidence>
<dbReference type="RefSeq" id="XP_016761349.1">
    <property type="nucleotide sequence ID" value="XM_016902976.1"/>
</dbReference>
<dbReference type="Proteomes" id="UP000016931">
    <property type="component" value="Unassembled WGS sequence"/>
</dbReference>
<name>M3CHF8_SPHMS</name>
<gene>
    <name evidence="3" type="ORF">SEPMUDRAFT_14173</name>
</gene>
<feature type="region of interest" description="Disordered" evidence="2">
    <location>
        <begin position="1"/>
        <end position="33"/>
    </location>
</feature>
<protein>
    <submittedName>
        <fullName evidence="3">Uncharacterized protein</fullName>
    </submittedName>
</protein>
<feature type="coiled-coil region" evidence="1">
    <location>
        <begin position="54"/>
        <end position="112"/>
    </location>
</feature>
<keyword evidence="1" id="KW-0175">Coiled coil</keyword>
<feature type="non-terminal residue" evidence="3">
    <location>
        <position position="115"/>
    </location>
</feature>
<proteinExistence type="predicted"/>
<organism evidence="3 4">
    <name type="scientific">Sphaerulina musiva (strain SO2202)</name>
    <name type="common">Poplar stem canker fungus</name>
    <name type="synonym">Septoria musiva</name>
    <dbReference type="NCBI Taxonomy" id="692275"/>
    <lineage>
        <taxon>Eukaryota</taxon>
        <taxon>Fungi</taxon>
        <taxon>Dikarya</taxon>
        <taxon>Ascomycota</taxon>
        <taxon>Pezizomycotina</taxon>
        <taxon>Dothideomycetes</taxon>
        <taxon>Dothideomycetidae</taxon>
        <taxon>Mycosphaerellales</taxon>
        <taxon>Mycosphaerellaceae</taxon>
        <taxon>Sphaerulina</taxon>
    </lineage>
</organism>
<dbReference type="HOGENOM" id="CLU_2172142_0_0_1"/>
<evidence type="ECO:0000313" key="4">
    <source>
        <dbReference type="Proteomes" id="UP000016931"/>
    </source>
</evidence>
<evidence type="ECO:0000313" key="3">
    <source>
        <dbReference type="EMBL" id="EMF13228.1"/>
    </source>
</evidence>
<dbReference type="AlphaFoldDB" id="M3CHF8"/>